<keyword evidence="1" id="KW-0472">Membrane</keyword>
<dbReference type="GO" id="GO:0005886">
    <property type="term" value="C:plasma membrane"/>
    <property type="evidence" value="ECO:0007669"/>
    <property type="project" value="TreeGrafter"/>
</dbReference>
<dbReference type="SUPFAM" id="SSF82866">
    <property type="entry name" value="Multidrug efflux transporter AcrB transmembrane domain"/>
    <property type="match status" value="2"/>
</dbReference>
<feature type="transmembrane region" description="Helical" evidence="1">
    <location>
        <begin position="541"/>
        <end position="561"/>
    </location>
</feature>
<name>A0A7Z7MV99_9PROT</name>
<dbReference type="SUPFAM" id="SSF82693">
    <property type="entry name" value="Multidrug efflux transporter AcrB pore domain, PN1, PN2, PC1 and PC2 subdomains"/>
    <property type="match status" value="3"/>
</dbReference>
<dbReference type="Gene3D" id="3.30.70.1440">
    <property type="entry name" value="Multidrug efflux transporter AcrB pore domain"/>
    <property type="match status" value="1"/>
</dbReference>
<dbReference type="GO" id="GO:0042910">
    <property type="term" value="F:xenobiotic transmembrane transporter activity"/>
    <property type="evidence" value="ECO:0007669"/>
    <property type="project" value="TreeGrafter"/>
</dbReference>
<dbReference type="EMBL" id="LT837803">
    <property type="protein sequence ID" value="SMB26143.1"/>
    <property type="molecule type" value="Genomic_DNA"/>
</dbReference>
<proteinExistence type="predicted"/>
<feature type="transmembrane region" description="Helical" evidence="1">
    <location>
        <begin position="432"/>
        <end position="454"/>
    </location>
</feature>
<dbReference type="Gene3D" id="3.30.70.1320">
    <property type="entry name" value="Multidrug efflux transporter AcrB pore domain like"/>
    <property type="match status" value="1"/>
</dbReference>
<dbReference type="PANTHER" id="PTHR32063">
    <property type="match status" value="1"/>
</dbReference>
<organism evidence="2 3">
    <name type="scientific">Sterolibacterium denitrificans</name>
    <dbReference type="NCBI Taxonomy" id="157592"/>
    <lineage>
        <taxon>Bacteria</taxon>
        <taxon>Pseudomonadati</taxon>
        <taxon>Pseudomonadota</taxon>
        <taxon>Betaproteobacteria</taxon>
        <taxon>Nitrosomonadales</taxon>
        <taxon>Sterolibacteriaceae</taxon>
        <taxon>Sterolibacterium</taxon>
    </lineage>
</organism>
<dbReference type="PRINTS" id="PR00702">
    <property type="entry name" value="ACRIFLAVINRP"/>
</dbReference>
<keyword evidence="1" id="KW-1133">Transmembrane helix</keyword>
<dbReference type="Gene3D" id="1.20.1640.10">
    <property type="entry name" value="Multidrug efflux transporter AcrB transmembrane domain"/>
    <property type="match status" value="2"/>
</dbReference>
<dbReference type="Gene3D" id="3.30.70.1430">
    <property type="entry name" value="Multidrug efflux transporter AcrB pore domain"/>
    <property type="match status" value="2"/>
</dbReference>
<dbReference type="Gene3D" id="3.30.2090.10">
    <property type="entry name" value="Multidrug efflux transporter AcrB TolC docking domain, DN and DC subdomains"/>
    <property type="match status" value="2"/>
</dbReference>
<feature type="transmembrane region" description="Helical" evidence="1">
    <location>
        <begin position="12"/>
        <end position="30"/>
    </location>
</feature>
<evidence type="ECO:0000256" key="1">
    <source>
        <dbReference type="SAM" id="Phobius"/>
    </source>
</evidence>
<dbReference type="Proteomes" id="UP000242886">
    <property type="component" value="Chromosome SDENCHOL"/>
</dbReference>
<dbReference type="PANTHER" id="PTHR32063:SF0">
    <property type="entry name" value="SWARMING MOTILITY PROTEIN SWRC"/>
    <property type="match status" value="1"/>
</dbReference>
<accession>A0A7Z7MV99</accession>
<reference evidence="2" key="1">
    <citation type="submission" date="2017-03" db="EMBL/GenBank/DDBJ databases">
        <authorList>
            <consortium name="AG Boll"/>
        </authorList>
    </citation>
    <scope>NUCLEOTIDE SEQUENCE [LARGE SCALE GENOMIC DNA]</scope>
    <source>
        <strain evidence="2">Chol</strain>
    </source>
</reference>
<dbReference type="RefSeq" id="WP_154716619.1">
    <property type="nucleotide sequence ID" value="NZ_LT837803.1"/>
</dbReference>
<feature type="transmembrane region" description="Helical" evidence="1">
    <location>
        <begin position="969"/>
        <end position="988"/>
    </location>
</feature>
<evidence type="ECO:0000313" key="3">
    <source>
        <dbReference type="Proteomes" id="UP000242886"/>
    </source>
</evidence>
<dbReference type="Pfam" id="PF00873">
    <property type="entry name" value="ACR_tran"/>
    <property type="match status" value="1"/>
</dbReference>
<sequence length="1042" mass="114792">MWLTRVSIRNPVMAAMLMFALVVMGVFSYSRVPVDQFPDVEIPVVVVNTEYPGAAPESVENDVTRKIEETVNTINGVKQIHSRSYEGYSVIIIEFELTVDPAQAAQDVREKVSGIRAKLRREVKEPKISRFDPADRPVISYAITSLGDKRSLRELTTLADQVIKKRIENVHGVGAVNLIGGVMREIHVYLKPAALEAYELSADQVLNAVRSANQEVPTGALRSENQERTVQIKGKLTSIDSFNHVVVGRRGGQPVYLHQVASVVDGAEEQDSLALIDGKRTLALDVLKAQGTNTIEVINDIQRNVEELKADLPPDVQLTVAKDAALAIRASVSDVEMTMLEGAILTVLIVFLFLNSWRSTVITGLTLPISMIGTFMFIYMFGFTVNMLTLVALSLCVGLLIDDAIVVRENIVRHVDLGADHHKASLDGTDEIGMAVFATTMTIVAVFAPIGFMGGIIGRFFHQFGLTVVAAVLISMFVAFTLDPMLSSVWDDPKPEEIKRPNILDRLMLLLARPMRWFERRMEWTTHTYGSMLGWSLRHRVNTLILAIGSMVASFFLLPYVGTEMLPNADFAETLVNFTTPEGSSLELTETKAKQVDAALREFPDVEYTYTAINTGNANGKNSAALYVKLTPRKQRTRSQAELTQPIRERLQQIAGITVTHVGTVNPVMQGKQLVFSLQGPDMQVLTRLAADARKRLDEIPGIVDLDTSLKPSKPTVGLDIRRDVAADLGIDVTQLGMALRPFLAGEEAGSWLAPDNQNYDIKVRLAPEDRVSPADLERIMLQTARVNPDGSPKMVPLSQVARISSSTGVQQINRRDLTREVEFNANAHGRSVGEISSEIKAALDKLDWPPGYRYKIGGSTRDMEEAFHYSSQALMLAILFIYMILAAQFNSFIQPLSIMASLPLTLIGVVLSLLIFGSTLNVFSIIGFILLMGLVTKNAILLIDFAIRARAEGMPREAALIEAARVRFRPIIMTSMAMVFGMLPLAFGSTSEGAELRMPMGQTVMGGVITSSILTLVVVPVIYTYLDDLEAWLKRILSKPQ</sequence>
<feature type="transmembrane region" description="Helical" evidence="1">
    <location>
        <begin position="1008"/>
        <end position="1027"/>
    </location>
</feature>
<evidence type="ECO:0000313" key="2">
    <source>
        <dbReference type="EMBL" id="SMB26143.1"/>
    </source>
</evidence>
<protein>
    <submittedName>
        <fullName evidence="2">Nodulation protein NolG</fullName>
    </submittedName>
</protein>
<feature type="transmembrane region" description="Helical" evidence="1">
    <location>
        <begin position="460"/>
        <end position="482"/>
    </location>
</feature>
<feature type="transmembrane region" description="Helical" evidence="1">
    <location>
        <begin position="337"/>
        <end position="354"/>
    </location>
</feature>
<dbReference type="InterPro" id="IPR001036">
    <property type="entry name" value="Acrflvin-R"/>
</dbReference>
<feature type="transmembrane region" description="Helical" evidence="1">
    <location>
        <begin position="361"/>
        <end position="381"/>
    </location>
</feature>
<keyword evidence="3" id="KW-1185">Reference proteome</keyword>
<dbReference type="InterPro" id="IPR027463">
    <property type="entry name" value="AcrB_DN_DC_subdom"/>
</dbReference>
<dbReference type="AlphaFoldDB" id="A0A7Z7MV99"/>
<keyword evidence="1" id="KW-0812">Transmembrane</keyword>
<gene>
    <name evidence="2" type="primary">nolG</name>
    <name evidence="2" type="ORF">SDENCHOL_20073</name>
</gene>
<feature type="transmembrane region" description="Helical" evidence="1">
    <location>
        <begin position="870"/>
        <end position="890"/>
    </location>
</feature>
<dbReference type="SUPFAM" id="SSF82714">
    <property type="entry name" value="Multidrug efflux transporter AcrB TolC docking domain, DN and DC subdomains"/>
    <property type="match status" value="2"/>
</dbReference>